<dbReference type="PANTHER" id="PTHR10192">
    <property type="entry name" value="MOLYBDOPTERIN BIOSYNTHESIS PROTEIN"/>
    <property type="match status" value="1"/>
</dbReference>
<keyword evidence="1" id="KW-0808">Transferase</keyword>
<dbReference type="InterPro" id="IPR036425">
    <property type="entry name" value="MoaB/Mog-like_dom_sf"/>
</dbReference>
<name>A0A9D6V1T2_9BACT</name>
<gene>
    <name evidence="3" type="ORF">HY912_06205</name>
</gene>
<dbReference type="AlphaFoldDB" id="A0A9D6V1T2"/>
<organism evidence="3 4">
    <name type="scientific">Desulfomonile tiedjei</name>
    <dbReference type="NCBI Taxonomy" id="2358"/>
    <lineage>
        <taxon>Bacteria</taxon>
        <taxon>Pseudomonadati</taxon>
        <taxon>Thermodesulfobacteriota</taxon>
        <taxon>Desulfomonilia</taxon>
        <taxon>Desulfomonilales</taxon>
        <taxon>Desulfomonilaceae</taxon>
        <taxon>Desulfomonile</taxon>
    </lineage>
</organism>
<comment type="catalytic activity">
    <reaction evidence="1">
        <text>adenylyl-molybdopterin + molybdate = Mo-molybdopterin + AMP + H(+)</text>
        <dbReference type="Rhea" id="RHEA:35047"/>
        <dbReference type="ChEBI" id="CHEBI:15378"/>
        <dbReference type="ChEBI" id="CHEBI:36264"/>
        <dbReference type="ChEBI" id="CHEBI:62727"/>
        <dbReference type="ChEBI" id="CHEBI:71302"/>
        <dbReference type="ChEBI" id="CHEBI:456215"/>
    </reaction>
</comment>
<dbReference type="EMBL" id="JACRDE010000178">
    <property type="protein sequence ID" value="MBI5249070.1"/>
    <property type="molecule type" value="Genomic_DNA"/>
</dbReference>
<dbReference type="Pfam" id="PF00994">
    <property type="entry name" value="MoCF_biosynth"/>
    <property type="match status" value="1"/>
</dbReference>
<keyword evidence="1" id="KW-0479">Metal-binding</keyword>
<evidence type="ECO:0000313" key="3">
    <source>
        <dbReference type="EMBL" id="MBI5249070.1"/>
    </source>
</evidence>
<dbReference type="GO" id="GO:0005829">
    <property type="term" value="C:cytosol"/>
    <property type="evidence" value="ECO:0007669"/>
    <property type="project" value="TreeGrafter"/>
</dbReference>
<sequence>MCETVKTPQGRLIEVSDAVGTVLAHDITEVRPGECKGACFKKGHKVTDNDVPHLARLGKRHLYILNIDPDMMHEDEAAVVLANALAGLGIIFNPEPSEGKINLIAAYDGLLKVEVQTLTDFNLVEGLMCASRHTNTLVRKGEVVAGTRAIPLVISREAVAKGASIAEAAGGVFAVKHLAHPKTGMIVTGQEVYDGLIQDKFVPAIRPKLESYECPILKIVFAPDDADFIAQAIHSLISEGAELIVATGGLSVDPDDVTRTGVMKAGAQELIYGSAVLPGAMVLISQVGSVPVIGIPACGMYHHNTVFDLILPRVLAGEKLTRSDLASLGHGGLCLNCEVCRFPTCPFGKSI</sequence>
<accession>A0A9D6V1T2</accession>
<keyword evidence="1" id="KW-0460">Magnesium</keyword>
<dbReference type="CDD" id="cd03522">
    <property type="entry name" value="MoeA_like"/>
    <property type="match status" value="1"/>
</dbReference>
<dbReference type="GO" id="GO:0006777">
    <property type="term" value="P:Mo-molybdopterin cofactor biosynthetic process"/>
    <property type="evidence" value="ECO:0007669"/>
    <property type="project" value="UniProtKB-UniRule"/>
</dbReference>
<protein>
    <recommendedName>
        <fullName evidence="1">Molybdopterin molybdenumtransferase</fullName>
        <ecNumber evidence="1">2.10.1.1</ecNumber>
    </recommendedName>
</protein>
<keyword evidence="1" id="KW-0500">Molybdenum</keyword>
<evidence type="ECO:0000313" key="4">
    <source>
        <dbReference type="Proteomes" id="UP000807825"/>
    </source>
</evidence>
<dbReference type="Gene3D" id="3.40.980.10">
    <property type="entry name" value="MoaB/Mog-like domain"/>
    <property type="match status" value="1"/>
</dbReference>
<evidence type="ECO:0000259" key="2">
    <source>
        <dbReference type="SMART" id="SM00852"/>
    </source>
</evidence>
<comment type="pathway">
    <text evidence="1">Cofactor biosynthesis; molybdopterin biosynthesis.</text>
</comment>
<dbReference type="GO" id="GO:0046872">
    <property type="term" value="F:metal ion binding"/>
    <property type="evidence" value="ECO:0007669"/>
    <property type="project" value="UniProtKB-UniRule"/>
</dbReference>
<comment type="similarity">
    <text evidence="1">Belongs to the MoeA family.</text>
</comment>
<dbReference type="InterPro" id="IPR038987">
    <property type="entry name" value="MoeA-like"/>
</dbReference>
<evidence type="ECO:0000256" key="1">
    <source>
        <dbReference type="RuleBase" id="RU365090"/>
    </source>
</evidence>
<dbReference type="SMART" id="SM00852">
    <property type="entry name" value="MoCF_biosynth"/>
    <property type="match status" value="1"/>
</dbReference>
<dbReference type="GO" id="GO:0061599">
    <property type="term" value="F:molybdopterin molybdotransferase activity"/>
    <property type="evidence" value="ECO:0007669"/>
    <property type="project" value="UniProtKB-UniRule"/>
</dbReference>
<comment type="function">
    <text evidence="1">Catalyzes the insertion of molybdate into adenylated molybdopterin with the concomitant release of AMP.</text>
</comment>
<dbReference type="PANTHER" id="PTHR10192:SF28">
    <property type="entry name" value="MOLYBDOPTERIN MOLYBDENUMTRANSFERASE"/>
    <property type="match status" value="1"/>
</dbReference>
<reference evidence="3" key="1">
    <citation type="submission" date="2020-07" db="EMBL/GenBank/DDBJ databases">
        <title>Huge and variable diversity of episymbiotic CPR bacteria and DPANN archaea in groundwater ecosystems.</title>
        <authorList>
            <person name="He C.Y."/>
            <person name="Keren R."/>
            <person name="Whittaker M."/>
            <person name="Farag I.F."/>
            <person name="Doudna J."/>
            <person name="Cate J.H.D."/>
            <person name="Banfield J.F."/>
        </authorList>
    </citation>
    <scope>NUCLEOTIDE SEQUENCE</scope>
    <source>
        <strain evidence="3">NC_groundwater_1664_Pr3_B-0.1um_52_9</strain>
    </source>
</reference>
<comment type="caution">
    <text evidence="3">The sequence shown here is derived from an EMBL/GenBank/DDBJ whole genome shotgun (WGS) entry which is preliminary data.</text>
</comment>
<comment type="cofactor">
    <cofactor evidence="1">
        <name>Mg(2+)</name>
        <dbReference type="ChEBI" id="CHEBI:18420"/>
    </cofactor>
</comment>
<feature type="domain" description="MoaB/Mog" evidence="2">
    <location>
        <begin position="184"/>
        <end position="316"/>
    </location>
</feature>
<proteinExistence type="inferred from homology"/>
<dbReference type="Proteomes" id="UP000807825">
    <property type="component" value="Unassembled WGS sequence"/>
</dbReference>
<dbReference type="InterPro" id="IPR001453">
    <property type="entry name" value="MoaB/Mog_dom"/>
</dbReference>
<dbReference type="SUPFAM" id="SSF53218">
    <property type="entry name" value="Molybdenum cofactor biosynthesis proteins"/>
    <property type="match status" value="1"/>
</dbReference>
<keyword evidence="1" id="KW-0501">Molybdenum cofactor biosynthesis</keyword>
<dbReference type="EC" id="2.10.1.1" evidence="1"/>